<feature type="signal peptide" evidence="3">
    <location>
        <begin position="1"/>
        <end position="16"/>
    </location>
</feature>
<keyword evidence="2" id="KW-0175">Coiled coil</keyword>
<dbReference type="PANTHER" id="PTHR30469:SF15">
    <property type="entry name" value="HLYD FAMILY OF SECRETION PROTEINS"/>
    <property type="match status" value="1"/>
</dbReference>
<evidence type="ECO:0000259" key="5">
    <source>
        <dbReference type="Pfam" id="PF25954"/>
    </source>
</evidence>
<dbReference type="InterPro" id="IPR006143">
    <property type="entry name" value="RND_pump_MFP"/>
</dbReference>
<evidence type="ECO:0000256" key="1">
    <source>
        <dbReference type="ARBA" id="ARBA00009477"/>
    </source>
</evidence>
<feature type="domain" description="YknX-like C-terminal permuted SH3-like" evidence="6">
    <location>
        <begin position="273"/>
        <end position="339"/>
    </location>
</feature>
<dbReference type="GO" id="GO:1990281">
    <property type="term" value="C:efflux pump complex"/>
    <property type="evidence" value="ECO:0007669"/>
    <property type="project" value="TreeGrafter"/>
</dbReference>
<dbReference type="InterPro" id="IPR058792">
    <property type="entry name" value="Beta-barrel_RND_2"/>
</dbReference>
<feature type="domain" description="CusB-like beta-barrel" evidence="5">
    <location>
        <begin position="197"/>
        <end position="266"/>
    </location>
</feature>
<dbReference type="Gene3D" id="2.40.50.100">
    <property type="match status" value="1"/>
</dbReference>
<reference evidence="7 8" key="1">
    <citation type="submission" date="2018-04" db="EMBL/GenBank/DDBJ databases">
        <title>Novel Campyloabacter and Helicobacter Species and Strains.</title>
        <authorList>
            <person name="Mannion A.J."/>
            <person name="Shen Z."/>
            <person name="Fox J.G."/>
        </authorList>
    </citation>
    <scope>NUCLEOTIDE SEQUENCE [LARGE SCALE GENOMIC DNA]</scope>
    <source>
        <strain evidence="7 8">MIT 12-6600</strain>
    </source>
</reference>
<proteinExistence type="inferred from homology"/>
<dbReference type="PANTHER" id="PTHR30469">
    <property type="entry name" value="MULTIDRUG RESISTANCE PROTEIN MDTA"/>
    <property type="match status" value="1"/>
</dbReference>
<evidence type="ECO:0000259" key="6">
    <source>
        <dbReference type="Pfam" id="PF25989"/>
    </source>
</evidence>
<dbReference type="Pfam" id="PF25954">
    <property type="entry name" value="Beta-barrel_RND_2"/>
    <property type="match status" value="1"/>
</dbReference>
<accession>A0A3D8ISR5</accession>
<dbReference type="InterPro" id="IPR058637">
    <property type="entry name" value="YknX-like_C"/>
</dbReference>
<evidence type="ECO:0000259" key="4">
    <source>
        <dbReference type="Pfam" id="PF25917"/>
    </source>
</evidence>
<feature type="chain" id="PRO_5017655111" evidence="3">
    <location>
        <begin position="17"/>
        <end position="350"/>
    </location>
</feature>
<evidence type="ECO:0000256" key="2">
    <source>
        <dbReference type="SAM" id="Coils"/>
    </source>
</evidence>
<sequence>MRILFLLVFVCFGLFAQDKVTEATIVSRPIQKGKLQAQTSFLGTLHFVNASKVASQTSGVVEKINFKIGDSIKINASLAQVNADLLQKEIQSKQAKLKQAQYIHERQQKELARYKNLLKSESVSLQQYESIEYEQKSQYSNILALTSELESAKMELSKKNIKAPIGGIIVDKMINKGEWINVGDPICEIVDTTNAEVIVDVPSTMLTHLKNGQEVGVIIEKKHYRGKIYAIIPRADTHTRTFPVHLHVENDGSFVDGMATQVLLSSGGVIEGNMVPRDCIVEYLGTQSVFVVRDSKAYAVPVEVLSMQGENAIVRGNLKSTDSVVYRGQDRLQNGMQVRESTINLKSSKK</sequence>
<protein>
    <submittedName>
        <fullName evidence="7">Uncharacterized protein</fullName>
    </submittedName>
</protein>
<dbReference type="Pfam" id="PF25917">
    <property type="entry name" value="BSH_RND"/>
    <property type="match status" value="1"/>
</dbReference>
<dbReference type="EMBL" id="NXLT01000001">
    <property type="protein sequence ID" value="RDU68328.1"/>
    <property type="molecule type" value="Genomic_DNA"/>
</dbReference>
<dbReference type="Proteomes" id="UP000256514">
    <property type="component" value="Unassembled WGS sequence"/>
</dbReference>
<gene>
    <name evidence="7" type="ORF">CQA54_00490</name>
</gene>
<keyword evidence="3" id="KW-0732">Signal</keyword>
<name>A0A3D8ISR5_9HELI</name>
<dbReference type="SUPFAM" id="SSF111369">
    <property type="entry name" value="HlyD-like secretion proteins"/>
    <property type="match status" value="1"/>
</dbReference>
<dbReference type="AlphaFoldDB" id="A0A3D8ISR5"/>
<dbReference type="OrthoDB" id="5318766at2"/>
<dbReference type="Pfam" id="PF25989">
    <property type="entry name" value="YknX_C"/>
    <property type="match status" value="1"/>
</dbReference>
<feature type="coiled-coil region" evidence="2">
    <location>
        <begin position="83"/>
        <end position="117"/>
    </location>
</feature>
<comment type="caution">
    <text evidence="7">The sequence shown here is derived from an EMBL/GenBank/DDBJ whole genome shotgun (WGS) entry which is preliminary data.</text>
</comment>
<evidence type="ECO:0000256" key="3">
    <source>
        <dbReference type="SAM" id="SignalP"/>
    </source>
</evidence>
<dbReference type="InterPro" id="IPR058625">
    <property type="entry name" value="MdtA-like_BSH"/>
</dbReference>
<evidence type="ECO:0000313" key="7">
    <source>
        <dbReference type="EMBL" id="RDU68328.1"/>
    </source>
</evidence>
<dbReference type="Gene3D" id="2.40.30.170">
    <property type="match status" value="1"/>
</dbReference>
<evidence type="ECO:0000313" key="8">
    <source>
        <dbReference type="Proteomes" id="UP000256514"/>
    </source>
</evidence>
<feature type="domain" description="Multidrug resistance protein MdtA-like barrel-sandwich hybrid" evidence="4">
    <location>
        <begin position="51"/>
        <end position="191"/>
    </location>
</feature>
<dbReference type="RefSeq" id="WP_115570289.1">
    <property type="nucleotide sequence ID" value="NZ_NXLT01000001.1"/>
</dbReference>
<dbReference type="NCBIfam" id="TIGR01730">
    <property type="entry name" value="RND_mfp"/>
    <property type="match status" value="1"/>
</dbReference>
<organism evidence="7 8">
    <name type="scientific">Helicobacter equorum</name>
    <dbReference type="NCBI Taxonomy" id="361872"/>
    <lineage>
        <taxon>Bacteria</taxon>
        <taxon>Pseudomonadati</taxon>
        <taxon>Campylobacterota</taxon>
        <taxon>Epsilonproteobacteria</taxon>
        <taxon>Campylobacterales</taxon>
        <taxon>Helicobacteraceae</taxon>
        <taxon>Helicobacter</taxon>
    </lineage>
</organism>
<dbReference type="GO" id="GO:0015562">
    <property type="term" value="F:efflux transmembrane transporter activity"/>
    <property type="evidence" value="ECO:0007669"/>
    <property type="project" value="TreeGrafter"/>
</dbReference>
<comment type="similarity">
    <text evidence="1">Belongs to the membrane fusion protein (MFP) (TC 8.A.1) family.</text>
</comment>
<dbReference type="Gene3D" id="1.10.287.470">
    <property type="entry name" value="Helix hairpin bin"/>
    <property type="match status" value="1"/>
</dbReference>
<dbReference type="Gene3D" id="2.40.420.20">
    <property type="match status" value="1"/>
</dbReference>
<keyword evidence="8" id="KW-1185">Reference proteome</keyword>